<evidence type="ECO:0000313" key="3">
    <source>
        <dbReference type="Proteomes" id="UP000440578"/>
    </source>
</evidence>
<dbReference type="PANTHER" id="PTHR19446">
    <property type="entry name" value="REVERSE TRANSCRIPTASES"/>
    <property type="match status" value="1"/>
</dbReference>
<protein>
    <submittedName>
        <fullName evidence="2">Retrovirus-related Pol polyprotein from type-2 retrotransposable element R2DM</fullName>
    </submittedName>
</protein>
<feature type="region of interest" description="Disordered" evidence="1">
    <location>
        <begin position="186"/>
        <end position="215"/>
    </location>
</feature>
<feature type="region of interest" description="Disordered" evidence="1">
    <location>
        <begin position="88"/>
        <end position="127"/>
    </location>
</feature>
<comment type="caution">
    <text evidence="2">The sequence shown here is derived from an EMBL/GenBank/DDBJ whole genome shotgun (WGS) entry which is preliminary data.</text>
</comment>
<dbReference type="EMBL" id="VIIS01001645">
    <property type="protein sequence ID" value="KAF0294995.1"/>
    <property type="molecule type" value="Genomic_DNA"/>
</dbReference>
<dbReference type="AlphaFoldDB" id="A0A6A4VLN7"/>
<evidence type="ECO:0000256" key="1">
    <source>
        <dbReference type="SAM" id="MobiDB-lite"/>
    </source>
</evidence>
<gene>
    <name evidence="2" type="primary">pol_4</name>
    <name evidence="2" type="ORF">FJT64_007401</name>
</gene>
<feature type="compositionally biased region" description="Basic and acidic residues" evidence="1">
    <location>
        <begin position="15"/>
        <end position="29"/>
    </location>
</feature>
<feature type="compositionally biased region" description="Pro residues" evidence="1">
    <location>
        <begin position="114"/>
        <end position="123"/>
    </location>
</feature>
<keyword evidence="3" id="KW-1185">Reference proteome</keyword>
<feature type="region of interest" description="Disordered" evidence="1">
    <location>
        <begin position="1"/>
        <end position="29"/>
    </location>
</feature>
<dbReference type="Proteomes" id="UP000440578">
    <property type="component" value="Unassembled WGS sequence"/>
</dbReference>
<organism evidence="2 3">
    <name type="scientific">Amphibalanus amphitrite</name>
    <name type="common">Striped barnacle</name>
    <name type="synonym">Balanus amphitrite</name>
    <dbReference type="NCBI Taxonomy" id="1232801"/>
    <lineage>
        <taxon>Eukaryota</taxon>
        <taxon>Metazoa</taxon>
        <taxon>Ecdysozoa</taxon>
        <taxon>Arthropoda</taxon>
        <taxon>Crustacea</taxon>
        <taxon>Multicrustacea</taxon>
        <taxon>Cirripedia</taxon>
        <taxon>Thoracica</taxon>
        <taxon>Thoracicalcarea</taxon>
        <taxon>Balanomorpha</taxon>
        <taxon>Balanoidea</taxon>
        <taxon>Balanidae</taxon>
        <taxon>Amphibalaninae</taxon>
        <taxon>Amphibalanus</taxon>
    </lineage>
</organism>
<evidence type="ECO:0000313" key="2">
    <source>
        <dbReference type="EMBL" id="KAF0294995.1"/>
    </source>
</evidence>
<feature type="compositionally biased region" description="Pro residues" evidence="1">
    <location>
        <begin position="91"/>
        <end position="105"/>
    </location>
</feature>
<reference evidence="2 3" key="1">
    <citation type="submission" date="2019-07" db="EMBL/GenBank/DDBJ databases">
        <title>Draft genome assembly of a fouling barnacle, Amphibalanus amphitrite (Darwin, 1854): The first reference genome for Thecostraca.</title>
        <authorList>
            <person name="Kim W."/>
        </authorList>
    </citation>
    <scope>NUCLEOTIDE SEQUENCE [LARGE SCALE GENOMIC DNA]</scope>
    <source>
        <strain evidence="2">SNU_AA5</strain>
        <tissue evidence="2">Soma without cirri and trophi</tissue>
    </source>
</reference>
<proteinExistence type="predicted"/>
<name>A0A6A4VLN7_AMPAM</name>
<accession>A0A6A4VLN7</accession>
<sequence length="430" mass="48579">MRGLGVHIASKHRAQRDLAVSEKRDANLKKARWDPEERRLLAVWEARYTPRGSTFTNADLREKLPHRSLEAIIGQRRKEEHKTLVQDLLRDPPPSPISAPPTNPEPPDDDPESEPAPPPPGPDPATLAWRRPIIRLLSSLSRPNDIEEKNWRADLVAQALAKINQEDPEDPSGDDAAYTILQEHAEAILPPGRPHRKGAREPPPAPRTARQKQREEFRMAQKLCHKDRKRCAQTVMAGHWKYDIMTAPPKVTPEAQEQFWGQLFSRESPVDDRPVDLIRDAQWRMVAPITEEELANTIKAMKTDSAAGPDKITVRLLKSWPIRQLQMMYNLWMLLGKIPASLKHARTTLIPKTPEAAEPAKFRPITVSSVVVRAYTKLLARRAAHMCPLSPVQRAFVVADGTAENTTLLETIIQTAVLQRQPLSIAWLDV</sequence>